<dbReference type="InterPro" id="IPR036465">
    <property type="entry name" value="vWFA_dom_sf"/>
</dbReference>
<gene>
    <name evidence="2" type="ORF">SAMN05421813_13717</name>
</gene>
<reference evidence="3" key="1">
    <citation type="submission" date="2016-10" db="EMBL/GenBank/DDBJ databases">
        <authorList>
            <person name="Varghese N."/>
            <person name="Submissions S."/>
        </authorList>
    </citation>
    <scope>NUCLEOTIDE SEQUENCE [LARGE SCALE GENOMIC DNA]</scope>
    <source>
        <strain evidence="3">DSM 24536</strain>
    </source>
</reference>
<dbReference type="STRING" id="990371.SAMN05421813_13717"/>
<dbReference type="EMBL" id="FNHH01000037">
    <property type="protein sequence ID" value="SDN06426.1"/>
    <property type="molecule type" value="Genomic_DNA"/>
</dbReference>
<evidence type="ECO:0000313" key="3">
    <source>
        <dbReference type="Proteomes" id="UP000199226"/>
    </source>
</evidence>
<keyword evidence="3" id="KW-1185">Reference proteome</keyword>
<dbReference type="OrthoDB" id="9790144at2"/>
<dbReference type="Gene3D" id="3.40.50.410">
    <property type="entry name" value="von Willebrand factor, type A domain"/>
    <property type="match status" value="1"/>
</dbReference>
<dbReference type="Pfam" id="PF00092">
    <property type="entry name" value="VWA"/>
    <property type="match status" value="1"/>
</dbReference>
<evidence type="ECO:0000313" key="2">
    <source>
        <dbReference type="EMBL" id="SDN06426.1"/>
    </source>
</evidence>
<sequence length="196" mass="21740">MNKETSTEIICILDKSGSMEILQAETISGLNQFIEEQKLEPGLCNFSLVQFNQGLETTILRQAIQQVGKLTSKSYQPNGYTALLDAVGLTLKTAMETHFMLPANQAPDKVLVFIITDGQENASLKYNRAQVSALISQLQTNKGWEFQFFGANIDSFGEAQGIGIAMEQADNWDYSKDGLNVMMKKMGDRAKDVRSK</sequence>
<organism evidence="2 3">
    <name type="scientific">Daejeonella rubra</name>
    <dbReference type="NCBI Taxonomy" id="990371"/>
    <lineage>
        <taxon>Bacteria</taxon>
        <taxon>Pseudomonadati</taxon>
        <taxon>Bacteroidota</taxon>
        <taxon>Sphingobacteriia</taxon>
        <taxon>Sphingobacteriales</taxon>
        <taxon>Sphingobacteriaceae</taxon>
        <taxon>Daejeonella</taxon>
    </lineage>
</organism>
<accession>A0A1G9YCS0</accession>
<dbReference type="AlphaFoldDB" id="A0A1G9YCS0"/>
<evidence type="ECO:0000259" key="1">
    <source>
        <dbReference type="Pfam" id="PF00092"/>
    </source>
</evidence>
<proteinExistence type="predicted"/>
<dbReference type="Proteomes" id="UP000199226">
    <property type="component" value="Unassembled WGS sequence"/>
</dbReference>
<name>A0A1G9YCS0_9SPHI</name>
<feature type="domain" description="VWFA" evidence="1">
    <location>
        <begin position="9"/>
        <end position="141"/>
    </location>
</feature>
<protein>
    <submittedName>
        <fullName evidence="2">von Willebrand factor type A domain-containing protein</fullName>
    </submittedName>
</protein>
<dbReference type="SUPFAM" id="SSF53300">
    <property type="entry name" value="vWA-like"/>
    <property type="match status" value="1"/>
</dbReference>
<dbReference type="RefSeq" id="WP_090706906.1">
    <property type="nucleotide sequence ID" value="NZ_FNHH01000037.1"/>
</dbReference>
<dbReference type="InterPro" id="IPR002035">
    <property type="entry name" value="VWF_A"/>
</dbReference>
<dbReference type="CDD" id="cd00198">
    <property type="entry name" value="vWFA"/>
    <property type="match status" value="1"/>
</dbReference>